<organism evidence="1">
    <name type="scientific">Ophidiomyces ophidiicola</name>
    <dbReference type="NCBI Taxonomy" id="1387563"/>
    <lineage>
        <taxon>Eukaryota</taxon>
        <taxon>Fungi</taxon>
        <taxon>Dikarya</taxon>
        <taxon>Ascomycota</taxon>
        <taxon>Pezizomycotina</taxon>
        <taxon>Eurotiomycetes</taxon>
        <taxon>Eurotiomycetidae</taxon>
        <taxon>Onygenales</taxon>
        <taxon>Onygenaceae</taxon>
        <taxon>Ophidiomyces</taxon>
    </lineage>
</organism>
<sequence length="329" mass="37115">MAHQDPSKRYTLQVTAGPAYDTKTHRIVPVNADETLTIETEYSLIKLCVRIQDFCGLPPSAPRTCEYFSHPDHKYDQYSISIAFLPKRTIPGSELVFGNDFDHPIRDRLPPGTNYALKLVKWIIDPGLEGDPYGDLPYLYGAALSSWNYFRICEREGVVSRSGSSTAGSILIDEKEGDSRSHSCAGSKASSVSVVELHDEVVQEGGEGTGREIRDSLNIPDDASSRKKYFLDEKRRHAFEFEAGRLYKADFGNPYLGFSDFSLRLPGFSINIAKYIDKKNHQLRYVLKNKNSGDIYFVVLFTLLLNDFEGVEDGERESEEQQIEESEVD</sequence>
<accession>A0ACB8V7K1</accession>
<name>A0ACB8V7K1_9EURO</name>
<gene>
    <name evidence="1" type="ORF">LOY88_000589</name>
</gene>
<protein>
    <submittedName>
        <fullName evidence="1">Uncharacterized protein</fullName>
    </submittedName>
</protein>
<comment type="caution">
    <text evidence="1">The sequence shown here is derived from an EMBL/GenBank/DDBJ whole genome shotgun (WGS) entry which is preliminary data.</text>
</comment>
<proteinExistence type="predicted"/>
<dbReference type="EMBL" id="JALBCA010000006">
    <property type="protein sequence ID" value="KAI2392528.1"/>
    <property type="molecule type" value="Genomic_DNA"/>
</dbReference>
<evidence type="ECO:0000313" key="1">
    <source>
        <dbReference type="EMBL" id="KAI2392528.1"/>
    </source>
</evidence>
<reference evidence="1" key="1">
    <citation type="journal article" date="2022" name="bioRxiv">
        <title>Population genetic analysis of Ophidiomyces ophidiicola, the causative agent of snake fungal disease, indicates recent introductions to the USA.</title>
        <authorList>
            <person name="Ladner J.T."/>
            <person name="Palmer J.M."/>
            <person name="Ettinger C.L."/>
            <person name="Stajich J.E."/>
            <person name="Farrell T.M."/>
            <person name="Glorioso B.M."/>
            <person name="Lawson B."/>
            <person name="Price S.J."/>
            <person name="Stengle A.G."/>
            <person name="Grear D.A."/>
            <person name="Lorch J.M."/>
        </authorList>
    </citation>
    <scope>NUCLEOTIDE SEQUENCE</scope>
    <source>
        <strain evidence="1">NWHC 24266-5</strain>
    </source>
</reference>